<dbReference type="SUPFAM" id="SSF52540">
    <property type="entry name" value="P-loop containing nucleoside triphosphate hydrolases"/>
    <property type="match status" value="1"/>
</dbReference>
<comment type="catalytic activity">
    <reaction evidence="5">
        <text>3'-dephospho-CoA + ATP = ADP + CoA + H(+)</text>
        <dbReference type="Rhea" id="RHEA:18245"/>
        <dbReference type="ChEBI" id="CHEBI:15378"/>
        <dbReference type="ChEBI" id="CHEBI:30616"/>
        <dbReference type="ChEBI" id="CHEBI:57287"/>
        <dbReference type="ChEBI" id="CHEBI:57328"/>
        <dbReference type="ChEBI" id="CHEBI:456216"/>
        <dbReference type="EC" id="2.7.1.24"/>
    </reaction>
</comment>
<dbReference type="GO" id="GO:0005524">
    <property type="term" value="F:ATP binding"/>
    <property type="evidence" value="ECO:0007669"/>
    <property type="project" value="UniProtKB-UniRule"/>
</dbReference>
<dbReference type="GO" id="GO:0005737">
    <property type="term" value="C:cytoplasm"/>
    <property type="evidence" value="ECO:0007669"/>
    <property type="project" value="UniProtKB-SubCell"/>
</dbReference>
<sequence length="202" mass="22817">MIIGLTGGIASGKSTVSIILTKLGLPVVDADKIARQVVEQGEPAYKEIVKYFGTEILDSHGNLNRKQLGTLIFSDPKEREVLNNIVHPAVRKKMIEQKDTYLQQGYHHIVLDIPLLFESKLTHMVEKTLLIYVDEKKQLERLIMRDHAGKEDAERRISSQMPLKDKVLLADGVIDNNGSLSKTKEQLVNILRAWNIPINEKT</sequence>
<dbReference type="OrthoDB" id="9812943at2"/>
<dbReference type="GO" id="GO:0015937">
    <property type="term" value="P:coenzyme A biosynthetic process"/>
    <property type="evidence" value="ECO:0007669"/>
    <property type="project" value="UniProtKB-UniRule"/>
</dbReference>
<dbReference type="EMBL" id="QOCW01000001">
    <property type="protein sequence ID" value="RBW71499.1"/>
    <property type="molecule type" value="Genomic_DNA"/>
</dbReference>
<evidence type="ECO:0000256" key="3">
    <source>
        <dbReference type="ARBA" id="ARBA00022840"/>
    </source>
</evidence>
<dbReference type="FunFam" id="3.40.50.300:FF:000485">
    <property type="entry name" value="Dephospho-CoA kinase CAB5"/>
    <property type="match status" value="1"/>
</dbReference>
<keyword evidence="8" id="KW-1185">Reference proteome</keyword>
<evidence type="ECO:0000256" key="1">
    <source>
        <dbReference type="ARBA" id="ARBA00009018"/>
    </source>
</evidence>
<dbReference type="PANTHER" id="PTHR10695">
    <property type="entry name" value="DEPHOSPHO-COA KINASE-RELATED"/>
    <property type="match status" value="1"/>
</dbReference>
<keyword evidence="3 5" id="KW-0067">ATP-binding</keyword>
<keyword evidence="4 5" id="KW-0173">Coenzyme A biosynthesis</keyword>
<comment type="caution">
    <text evidence="7">The sequence shown here is derived from an EMBL/GenBank/DDBJ whole genome shotgun (WGS) entry which is preliminary data.</text>
</comment>
<evidence type="ECO:0000256" key="2">
    <source>
        <dbReference type="ARBA" id="ARBA00022741"/>
    </source>
</evidence>
<comment type="subcellular location">
    <subcellularLocation>
        <location evidence="5">Cytoplasm</location>
    </subcellularLocation>
</comment>
<dbReference type="HAMAP" id="MF_00376">
    <property type="entry name" value="Dephospho_CoA_kinase"/>
    <property type="match status" value="1"/>
</dbReference>
<proteinExistence type="inferred from homology"/>
<dbReference type="Pfam" id="PF01121">
    <property type="entry name" value="CoaE"/>
    <property type="match status" value="1"/>
</dbReference>
<keyword evidence="5" id="KW-0963">Cytoplasm</keyword>
<dbReference type="PROSITE" id="PS51219">
    <property type="entry name" value="DPCK"/>
    <property type="match status" value="1"/>
</dbReference>
<organism evidence="7 8">
    <name type="scientific">Bacillus taeanensis</name>
    <dbReference type="NCBI Taxonomy" id="273032"/>
    <lineage>
        <taxon>Bacteria</taxon>
        <taxon>Bacillati</taxon>
        <taxon>Bacillota</taxon>
        <taxon>Bacilli</taxon>
        <taxon>Bacillales</taxon>
        <taxon>Bacillaceae</taxon>
        <taxon>Bacillus</taxon>
    </lineage>
</organism>
<comment type="pathway">
    <text evidence="5">Cofactor biosynthesis; coenzyme A biosynthesis; CoA from (R)-pantothenate: step 5/5.</text>
</comment>
<evidence type="ECO:0000313" key="7">
    <source>
        <dbReference type="EMBL" id="RBW71499.1"/>
    </source>
</evidence>
<name>A0A366Y3B6_9BACI</name>
<dbReference type="RefSeq" id="WP_113804340.1">
    <property type="nucleotide sequence ID" value="NZ_QOCW01000001.1"/>
</dbReference>
<evidence type="ECO:0000256" key="5">
    <source>
        <dbReference type="HAMAP-Rule" id="MF_00376"/>
    </source>
</evidence>
<evidence type="ECO:0000313" key="8">
    <source>
        <dbReference type="Proteomes" id="UP000253314"/>
    </source>
</evidence>
<dbReference type="InterPro" id="IPR027417">
    <property type="entry name" value="P-loop_NTPase"/>
</dbReference>
<dbReference type="InterPro" id="IPR001977">
    <property type="entry name" value="Depp_CoAkinase"/>
</dbReference>
<keyword evidence="2 5" id="KW-0547">Nucleotide-binding</keyword>
<protein>
    <recommendedName>
        <fullName evidence="5 6">Dephospho-CoA kinase</fullName>
        <ecNumber evidence="5 6">2.7.1.24</ecNumber>
    </recommendedName>
    <alternativeName>
        <fullName evidence="5">Dephosphocoenzyme A kinase</fullName>
    </alternativeName>
</protein>
<dbReference type="Gene3D" id="3.40.50.300">
    <property type="entry name" value="P-loop containing nucleotide triphosphate hydrolases"/>
    <property type="match status" value="1"/>
</dbReference>
<dbReference type="Proteomes" id="UP000253314">
    <property type="component" value="Unassembled WGS sequence"/>
</dbReference>
<accession>A0A366Y3B6</accession>
<dbReference type="AlphaFoldDB" id="A0A366Y3B6"/>
<comment type="function">
    <text evidence="5">Catalyzes the phosphorylation of the 3'-hydroxyl group of dephosphocoenzyme A to form coenzyme A.</text>
</comment>
<dbReference type="GO" id="GO:0004140">
    <property type="term" value="F:dephospho-CoA kinase activity"/>
    <property type="evidence" value="ECO:0007669"/>
    <property type="project" value="UniProtKB-UniRule"/>
</dbReference>
<feature type="binding site" evidence="5">
    <location>
        <begin position="10"/>
        <end position="15"/>
    </location>
    <ligand>
        <name>ATP</name>
        <dbReference type="ChEBI" id="CHEBI:30616"/>
    </ligand>
</feature>
<dbReference type="UniPathway" id="UPA00241">
    <property type="reaction ID" value="UER00356"/>
</dbReference>
<keyword evidence="5 7" id="KW-0808">Transferase</keyword>
<comment type="similarity">
    <text evidence="1 5">Belongs to the CoaE family.</text>
</comment>
<gene>
    <name evidence="5" type="primary">coaE</name>
    <name evidence="7" type="ORF">DS031_01760</name>
</gene>
<dbReference type="NCBIfam" id="TIGR00152">
    <property type="entry name" value="dephospho-CoA kinase"/>
    <property type="match status" value="1"/>
</dbReference>
<dbReference type="CDD" id="cd02022">
    <property type="entry name" value="DPCK"/>
    <property type="match status" value="1"/>
</dbReference>
<reference evidence="7 8" key="1">
    <citation type="submission" date="2018-07" db="EMBL/GenBank/DDBJ databases">
        <title>Lottiidibacillus patelloidae gen. nov., sp. nov., isolated from the intestinal tract of a marine limpet and the reclassification of B. taeanensis BH030017T, B. algicola KMM 3737T and B. hwajinpoensis SW-72T as genus Lottiidibacillus.</title>
        <authorList>
            <person name="Liu R."/>
            <person name="Huang Z."/>
        </authorList>
    </citation>
    <scope>NUCLEOTIDE SEQUENCE [LARGE SCALE GENOMIC DNA]</scope>
    <source>
        <strain evidence="7 8">BH030017</strain>
    </source>
</reference>
<keyword evidence="5 7" id="KW-0418">Kinase</keyword>
<dbReference type="EC" id="2.7.1.24" evidence="5 6"/>
<dbReference type="PANTHER" id="PTHR10695:SF46">
    <property type="entry name" value="BIFUNCTIONAL COENZYME A SYNTHASE-RELATED"/>
    <property type="match status" value="1"/>
</dbReference>
<evidence type="ECO:0000256" key="4">
    <source>
        <dbReference type="ARBA" id="ARBA00022993"/>
    </source>
</evidence>
<evidence type="ECO:0000256" key="6">
    <source>
        <dbReference type="NCBIfam" id="TIGR00152"/>
    </source>
</evidence>